<name>A0A180GPC5_PUCT1</name>
<evidence type="ECO:0000313" key="3">
    <source>
        <dbReference type="EnsemblFungi" id="PTTG_26899-t43_1-p1"/>
    </source>
</evidence>
<dbReference type="EMBL" id="ADAS02000037">
    <property type="protein sequence ID" value="OAV94667.1"/>
    <property type="molecule type" value="Genomic_DNA"/>
</dbReference>
<evidence type="ECO:0000313" key="4">
    <source>
        <dbReference type="Proteomes" id="UP000005240"/>
    </source>
</evidence>
<reference evidence="3" key="4">
    <citation type="submission" date="2025-05" db="UniProtKB">
        <authorList>
            <consortium name="EnsemblFungi"/>
        </authorList>
    </citation>
    <scope>IDENTIFICATION</scope>
    <source>
        <strain evidence="3">isolate 1-1 / race 1 (BBBD)</strain>
    </source>
</reference>
<dbReference type="Proteomes" id="UP000005240">
    <property type="component" value="Unassembled WGS sequence"/>
</dbReference>
<feature type="region of interest" description="Disordered" evidence="1">
    <location>
        <begin position="57"/>
        <end position="79"/>
    </location>
</feature>
<dbReference type="EnsemblFungi" id="PTTG_26899-t43_1">
    <property type="protein sequence ID" value="PTTG_26899-t43_1-p1"/>
    <property type="gene ID" value="PTTG_26899"/>
</dbReference>
<sequence length="79" mass="8938">MEIWDRRTLEKVATIEGLNTSHCNPLIHVNPIEHLYAASWRPRDAELFPFWISLSPAPKPTGNAATPPPATPDEHERTK</sequence>
<keyword evidence="4" id="KW-1185">Reference proteome</keyword>
<reference evidence="2" key="2">
    <citation type="submission" date="2016-05" db="EMBL/GenBank/DDBJ databases">
        <title>Comparative analysis highlights variable genome content of wheat rusts and divergence of the mating loci.</title>
        <authorList>
            <person name="Cuomo C.A."/>
            <person name="Bakkeren G."/>
            <person name="Szabo L."/>
            <person name="Khalil H."/>
            <person name="Joly D."/>
            <person name="Goldberg J."/>
            <person name="Young S."/>
            <person name="Zeng Q."/>
            <person name="Fellers J."/>
        </authorList>
    </citation>
    <scope>NUCLEOTIDE SEQUENCE [LARGE SCALE GENOMIC DNA]</scope>
    <source>
        <strain evidence="2">1-1 BBBD Race 1</strain>
    </source>
</reference>
<evidence type="ECO:0000256" key="1">
    <source>
        <dbReference type="SAM" id="MobiDB-lite"/>
    </source>
</evidence>
<dbReference type="STRING" id="630390.A0A180GPC5"/>
<reference evidence="2" key="1">
    <citation type="submission" date="2009-11" db="EMBL/GenBank/DDBJ databases">
        <authorList>
            <consortium name="The Broad Institute Genome Sequencing Platform"/>
            <person name="Ward D."/>
            <person name="Feldgarden M."/>
            <person name="Earl A."/>
            <person name="Young S.K."/>
            <person name="Zeng Q."/>
            <person name="Koehrsen M."/>
            <person name="Alvarado L."/>
            <person name="Berlin A."/>
            <person name="Bochicchio J."/>
            <person name="Borenstein D."/>
            <person name="Chapman S.B."/>
            <person name="Chen Z."/>
            <person name="Engels R."/>
            <person name="Freedman E."/>
            <person name="Gellesch M."/>
            <person name="Goldberg J."/>
            <person name="Griggs A."/>
            <person name="Gujja S."/>
            <person name="Heilman E."/>
            <person name="Heiman D."/>
            <person name="Hepburn T."/>
            <person name="Howarth C."/>
            <person name="Jen D."/>
            <person name="Larson L."/>
            <person name="Lewis B."/>
            <person name="Mehta T."/>
            <person name="Park D."/>
            <person name="Pearson M."/>
            <person name="Roberts A."/>
            <person name="Saif S."/>
            <person name="Shea T."/>
            <person name="Shenoy N."/>
            <person name="Sisk P."/>
            <person name="Stolte C."/>
            <person name="Sykes S."/>
            <person name="Thomson T."/>
            <person name="Walk T."/>
            <person name="White J."/>
            <person name="Yandava C."/>
            <person name="Izard J."/>
            <person name="Baranova O.V."/>
            <person name="Blanton J.M."/>
            <person name="Tanner A.C."/>
            <person name="Dewhirst F.E."/>
            <person name="Haas B."/>
            <person name="Nusbaum C."/>
            <person name="Birren B."/>
        </authorList>
    </citation>
    <scope>NUCLEOTIDE SEQUENCE [LARGE SCALE GENOMIC DNA]</scope>
    <source>
        <strain evidence="2">1-1 BBBD Race 1</strain>
    </source>
</reference>
<dbReference type="VEuPathDB" id="FungiDB:PTTG_26899"/>
<reference evidence="3 4" key="3">
    <citation type="journal article" date="2017" name="G3 (Bethesda)">
        <title>Comparative analysis highlights variable genome content of wheat rusts and divergence of the mating loci.</title>
        <authorList>
            <person name="Cuomo C.A."/>
            <person name="Bakkeren G."/>
            <person name="Khalil H.B."/>
            <person name="Panwar V."/>
            <person name="Joly D."/>
            <person name="Linning R."/>
            <person name="Sakthikumar S."/>
            <person name="Song X."/>
            <person name="Adiconis X."/>
            <person name="Fan L."/>
            <person name="Goldberg J.M."/>
            <person name="Levin J.Z."/>
            <person name="Young S."/>
            <person name="Zeng Q."/>
            <person name="Anikster Y."/>
            <person name="Bruce M."/>
            <person name="Wang M."/>
            <person name="Yin C."/>
            <person name="McCallum B."/>
            <person name="Szabo L.J."/>
            <person name="Hulbert S."/>
            <person name="Chen X."/>
            <person name="Fellers J.P."/>
        </authorList>
    </citation>
    <scope>NUCLEOTIDE SEQUENCE</scope>
    <source>
        <strain evidence="3">isolate 1-1 / race 1 (BBBD)</strain>
        <strain evidence="4">Isolate 1-1 / race 1 (BBBD)</strain>
    </source>
</reference>
<evidence type="ECO:0000313" key="2">
    <source>
        <dbReference type="EMBL" id="OAV94667.1"/>
    </source>
</evidence>
<protein>
    <submittedName>
        <fullName evidence="2 3">Uncharacterized protein</fullName>
    </submittedName>
</protein>
<gene>
    <name evidence="2" type="ORF">PTTG_26899</name>
</gene>
<dbReference type="OrthoDB" id="2194683at2759"/>
<accession>A0A180GPC5</accession>
<dbReference type="AlphaFoldDB" id="A0A180GPC5"/>
<organism evidence="2">
    <name type="scientific">Puccinia triticina (isolate 1-1 / race 1 (BBBD))</name>
    <name type="common">Brown leaf rust fungus</name>
    <dbReference type="NCBI Taxonomy" id="630390"/>
    <lineage>
        <taxon>Eukaryota</taxon>
        <taxon>Fungi</taxon>
        <taxon>Dikarya</taxon>
        <taxon>Basidiomycota</taxon>
        <taxon>Pucciniomycotina</taxon>
        <taxon>Pucciniomycetes</taxon>
        <taxon>Pucciniales</taxon>
        <taxon>Pucciniaceae</taxon>
        <taxon>Puccinia</taxon>
    </lineage>
</organism>
<proteinExistence type="predicted"/>